<dbReference type="SUPFAM" id="SSF81321">
    <property type="entry name" value="Family A G protein-coupled receptor-like"/>
    <property type="match status" value="1"/>
</dbReference>
<evidence type="ECO:0000313" key="12">
    <source>
        <dbReference type="Proteomes" id="UP000230750"/>
    </source>
</evidence>
<dbReference type="SMART" id="SM01381">
    <property type="entry name" value="7TM_GPCR_Srsx"/>
    <property type="match status" value="1"/>
</dbReference>
<dbReference type="EMBL" id="MRZV01000645">
    <property type="protein sequence ID" value="PIK46422.1"/>
    <property type="molecule type" value="Genomic_DNA"/>
</dbReference>
<keyword evidence="7 11" id="KW-0675">Receptor</keyword>
<name>A0A2G8KEK9_STIJA</name>
<feature type="transmembrane region" description="Helical" evidence="9">
    <location>
        <begin position="54"/>
        <end position="77"/>
    </location>
</feature>
<feature type="transmembrane region" description="Helical" evidence="9">
    <location>
        <begin position="17"/>
        <end position="42"/>
    </location>
</feature>
<reference evidence="11 12" key="1">
    <citation type="journal article" date="2017" name="PLoS Biol.">
        <title>The sea cucumber genome provides insights into morphological evolution and visceral regeneration.</title>
        <authorList>
            <person name="Zhang X."/>
            <person name="Sun L."/>
            <person name="Yuan J."/>
            <person name="Sun Y."/>
            <person name="Gao Y."/>
            <person name="Zhang L."/>
            <person name="Li S."/>
            <person name="Dai H."/>
            <person name="Hamel J.F."/>
            <person name="Liu C."/>
            <person name="Yu Y."/>
            <person name="Liu S."/>
            <person name="Lin W."/>
            <person name="Guo K."/>
            <person name="Jin S."/>
            <person name="Xu P."/>
            <person name="Storey K.B."/>
            <person name="Huan P."/>
            <person name="Zhang T."/>
            <person name="Zhou Y."/>
            <person name="Zhang J."/>
            <person name="Lin C."/>
            <person name="Li X."/>
            <person name="Xing L."/>
            <person name="Huo D."/>
            <person name="Sun M."/>
            <person name="Wang L."/>
            <person name="Mercier A."/>
            <person name="Li F."/>
            <person name="Yang H."/>
            <person name="Xiang J."/>
        </authorList>
    </citation>
    <scope>NUCLEOTIDE SEQUENCE [LARGE SCALE GENOMIC DNA]</scope>
    <source>
        <strain evidence="11">Shaxun</strain>
        <tissue evidence="11">Muscle</tissue>
    </source>
</reference>
<dbReference type="Pfam" id="PF00001">
    <property type="entry name" value="7tm_1"/>
    <property type="match status" value="1"/>
</dbReference>
<evidence type="ECO:0000256" key="3">
    <source>
        <dbReference type="ARBA" id="ARBA00022692"/>
    </source>
</evidence>
<evidence type="ECO:0000256" key="9">
    <source>
        <dbReference type="SAM" id="Phobius"/>
    </source>
</evidence>
<evidence type="ECO:0000256" key="4">
    <source>
        <dbReference type="ARBA" id="ARBA00022989"/>
    </source>
</evidence>
<keyword evidence="12" id="KW-1185">Reference proteome</keyword>
<evidence type="ECO:0000256" key="1">
    <source>
        <dbReference type="ARBA" id="ARBA00004651"/>
    </source>
</evidence>
<dbReference type="InterPro" id="IPR017452">
    <property type="entry name" value="GPCR_Rhodpsn_7TM"/>
</dbReference>
<dbReference type="Gene3D" id="1.20.1070.10">
    <property type="entry name" value="Rhodopsin 7-helix transmembrane proteins"/>
    <property type="match status" value="1"/>
</dbReference>
<keyword evidence="4 9" id="KW-1133">Transmembrane helix</keyword>
<evidence type="ECO:0000313" key="11">
    <source>
        <dbReference type="EMBL" id="PIK46422.1"/>
    </source>
</evidence>
<feature type="domain" description="G-protein coupled receptors family 1 profile" evidence="10">
    <location>
        <begin position="33"/>
        <end position="340"/>
    </location>
</feature>
<feature type="transmembrane region" description="Helical" evidence="9">
    <location>
        <begin position="137"/>
        <end position="159"/>
    </location>
</feature>
<feature type="transmembrane region" description="Helical" evidence="9">
    <location>
        <begin position="89"/>
        <end position="117"/>
    </location>
</feature>
<feature type="transmembrane region" description="Helical" evidence="9">
    <location>
        <begin position="293"/>
        <end position="313"/>
    </location>
</feature>
<protein>
    <submittedName>
        <fullName evidence="11">Putative alpha-1A adrenergic receptor-like</fullName>
    </submittedName>
</protein>
<evidence type="ECO:0000256" key="6">
    <source>
        <dbReference type="ARBA" id="ARBA00023136"/>
    </source>
</evidence>
<dbReference type="Proteomes" id="UP000230750">
    <property type="component" value="Unassembled WGS sequence"/>
</dbReference>
<evidence type="ECO:0000256" key="7">
    <source>
        <dbReference type="ARBA" id="ARBA00023170"/>
    </source>
</evidence>
<organism evidence="11 12">
    <name type="scientific">Stichopus japonicus</name>
    <name type="common">Sea cucumber</name>
    <dbReference type="NCBI Taxonomy" id="307972"/>
    <lineage>
        <taxon>Eukaryota</taxon>
        <taxon>Metazoa</taxon>
        <taxon>Echinodermata</taxon>
        <taxon>Eleutherozoa</taxon>
        <taxon>Echinozoa</taxon>
        <taxon>Holothuroidea</taxon>
        <taxon>Aspidochirotacea</taxon>
        <taxon>Aspidochirotida</taxon>
        <taxon>Stichopodidae</taxon>
        <taxon>Apostichopus</taxon>
    </lineage>
</organism>
<comment type="caution">
    <text evidence="11">The sequence shown here is derived from an EMBL/GenBank/DDBJ whole genome shotgun (WGS) entry which is preliminary data.</text>
</comment>
<keyword evidence="3 9" id="KW-0812">Transmembrane</keyword>
<dbReference type="STRING" id="307972.A0A2G8KEK9"/>
<dbReference type="OrthoDB" id="10044919at2759"/>
<dbReference type="GO" id="GO:0005886">
    <property type="term" value="C:plasma membrane"/>
    <property type="evidence" value="ECO:0007669"/>
    <property type="project" value="UniProtKB-SubCell"/>
</dbReference>
<accession>A0A2G8KEK9</accession>
<dbReference type="PROSITE" id="PS50262">
    <property type="entry name" value="G_PROTEIN_RECEP_F1_2"/>
    <property type="match status" value="1"/>
</dbReference>
<dbReference type="CDD" id="cd00637">
    <property type="entry name" value="7tm_classA_rhodopsin-like"/>
    <property type="match status" value="1"/>
</dbReference>
<evidence type="ECO:0000256" key="5">
    <source>
        <dbReference type="ARBA" id="ARBA00023040"/>
    </source>
</evidence>
<dbReference type="PRINTS" id="PR00237">
    <property type="entry name" value="GPCRRHODOPSN"/>
</dbReference>
<keyword evidence="8" id="KW-0807">Transducer</keyword>
<dbReference type="PANTHER" id="PTHR24228">
    <property type="entry name" value="B2 BRADYKININ RECEPTOR/ANGIOTENSIN II RECEPTOR"/>
    <property type="match status" value="1"/>
</dbReference>
<evidence type="ECO:0000256" key="2">
    <source>
        <dbReference type="ARBA" id="ARBA00022475"/>
    </source>
</evidence>
<dbReference type="PANTHER" id="PTHR24228:SF72">
    <property type="entry name" value="G-PROTEIN COUPLED RECEPTORS FAMILY 1 PROFILE DOMAIN-CONTAINING PROTEIN"/>
    <property type="match status" value="1"/>
</dbReference>
<keyword evidence="6 9" id="KW-0472">Membrane</keyword>
<evidence type="ECO:0000256" key="8">
    <source>
        <dbReference type="ARBA" id="ARBA00023224"/>
    </source>
</evidence>
<evidence type="ECO:0000259" key="10">
    <source>
        <dbReference type="PROSITE" id="PS50262"/>
    </source>
</evidence>
<keyword evidence="2" id="KW-1003">Cell membrane</keyword>
<sequence>MVPNDTSYHFDSLGQRIFVAIILGVVCILGVFGNGLVILACLVSHRLRDATNVFVVNLAIADFLTCLFTPANIIALIGVHEVPTHGSTFDIFCTIGAAVTYISIGVSLYTLASLAVIRFILLTKSVTTYGRLFSSKVVIISWIMLLWFIPAIIVLLPVLRNVDHLGYDPTYHSCSDRQTENSIDERTKDIVLAVGFFLIPGLVLFISYCKIYKHVMINVDILKAKKGQTGVITMKDIKRISKSMELASVSCDSIPRISLPGTPVSGRYRKNPGGRGIVKTNLSRRQVKITKNLFYVLCAFMVCVTPYLILLIFDDTFLAPFAPYAACFLITNSCINWMIYATKHPHFKEVFKCLLSCNWKDIPEPVRWWWYRD</sequence>
<proteinExistence type="predicted"/>
<keyword evidence="5" id="KW-0297">G-protein coupled receptor</keyword>
<feature type="transmembrane region" description="Helical" evidence="9">
    <location>
        <begin position="319"/>
        <end position="339"/>
    </location>
</feature>
<feature type="transmembrane region" description="Helical" evidence="9">
    <location>
        <begin position="190"/>
        <end position="209"/>
    </location>
</feature>
<dbReference type="GO" id="GO:0004930">
    <property type="term" value="F:G protein-coupled receptor activity"/>
    <property type="evidence" value="ECO:0007669"/>
    <property type="project" value="UniProtKB-KW"/>
</dbReference>
<comment type="subcellular location">
    <subcellularLocation>
        <location evidence="1">Cell membrane</location>
        <topology evidence="1">Multi-pass membrane protein</topology>
    </subcellularLocation>
</comment>
<dbReference type="AlphaFoldDB" id="A0A2G8KEK9"/>
<gene>
    <name evidence="11" type="ORF">BSL78_16708</name>
</gene>
<dbReference type="InterPro" id="IPR000276">
    <property type="entry name" value="GPCR_Rhodpsn"/>
</dbReference>